<keyword evidence="4" id="KW-1185">Reference proteome</keyword>
<sequence>MTSIDRTAYPTFKRMASRDLADAFTPSDDEIEWARDKSSTDAHLLALMMWLKSYRRLGYFPKLEDVPDAVVEHVRDALNLPASVAAEVDAVRTAKRQRDLVRKRLGVKTTPHRRGASPRRRSSRPPRLRTTRLT</sequence>
<evidence type="ECO:0000259" key="2">
    <source>
        <dbReference type="Pfam" id="PF13700"/>
    </source>
</evidence>
<dbReference type="Pfam" id="PF13700">
    <property type="entry name" value="DUF4158"/>
    <property type="match status" value="1"/>
</dbReference>
<feature type="region of interest" description="Disordered" evidence="1">
    <location>
        <begin position="99"/>
        <end position="134"/>
    </location>
</feature>
<evidence type="ECO:0000313" key="3">
    <source>
        <dbReference type="EMBL" id="MFC7600227.1"/>
    </source>
</evidence>
<dbReference type="EMBL" id="JBHTEE010000001">
    <property type="protein sequence ID" value="MFC7600227.1"/>
    <property type="molecule type" value="Genomic_DNA"/>
</dbReference>
<dbReference type="InterPro" id="IPR025296">
    <property type="entry name" value="DUF4158"/>
</dbReference>
<gene>
    <name evidence="3" type="ORF">ACFQVD_08950</name>
</gene>
<proteinExistence type="predicted"/>
<feature type="compositionally biased region" description="Basic residues" evidence="1">
    <location>
        <begin position="103"/>
        <end position="134"/>
    </location>
</feature>
<evidence type="ECO:0000313" key="4">
    <source>
        <dbReference type="Proteomes" id="UP001596514"/>
    </source>
</evidence>
<dbReference type="Proteomes" id="UP001596514">
    <property type="component" value="Unassembled WGS sequence"/>
</dbReference>
<protein>
    <submittedName>
        <fullName evidence="3">DUF4158 domain-containing protein</fullName>
    </submittedName>
</protein>
<accession>A0ABW2SWJ6</accession>
<evidence type="ECO:0000256" key="1">
    <source>
        <dbReference type="SAM" id="MobiDB-lite"/>
    </source>
</evidence>
<reference evidence="4" key="1">
    <citation type="journal article" date="2019" name="Int. J. Syst. Evol. Microbiol.">
        <title>The Global Catalogue of Microorganisms (GCM) 10K type strain sequencing project: providing services to taxonomists for standard genome sequencing and annotation.</title>
        <authorList>
            <consortium name="The Broad Institute Genomics Platform"/>
            <consortium name="The Broad Institute Genome Sequencing Center for Infectious Disease"/>
            <person name="Wu L."/>
            <person name="Ma J."/>
        </authorList>
    </citation>
    <scope>NUCLEOTIDE SEQUENCE [LARGE SCALE GENOMIC DNA]</scope>
    <source>
        <strain evidence="4">JCM 10083</strain>
    </source>
</reference>
<feature type="domain" description="DUF4158" evidence="2">
    <location>
        <begin position="1"/>
        <end position="110"/>
    </location>
</feature>
<organism evidence="3 4">
    <name type="scientific">Streptosporangium amethystogenes subsp. fukuiense</name>
    <dbReference type="NCBI Taxonomy" id="698418"/>
    <lineage>
        <taxon>Bacteria</taxon>
        <taxon>Bacillati</taxon>
        <taxon>Actinomycetota</taxon>
        <taxon>Actinomycetes</taxon>
        <taxon>Streptosporangiales</taxon>
        <taxon>Streptosporangiaceae</taxon>
        <taxon>Streptosporangium</taxon>
    </lineage>
</organism>
<name>A0ABW2SWJ6_9ACTN</name>
<dbReference type="RefSeq" id="WP_343971115.1">
    <property type="nucleotide sequence ID" value="NZ_BAAAGK010000088.1"/>
</dbReference>
<comment type="caution">
    <text evidence="3">The sequence shown here is derived from an EMBL/GenBank/DDBJ whole genome shotgun (WGS) entry which is preliminary data.</text>
</comment>